<dbReference type="InterPro" id="IPR001790">
    <property type="entry name" value="Ribosomal_uL10"/>
</dbReference>
<evidence type="ECO:0000313" key="5">
    <source>
        <dbReference type="Proteomes" id="UP001190700"/>
    </source>
</evidence>
<keyword evidence="2 4" id="KW-0689">Ribosomal protein</keyword>
<keyword evidence="3" id="KW-0687">Ribonucleoprotein</keyword>
<dbReference type="AlphaFoldDB" id="A0AAE0CAK1"/>
<dbReference type="InterPro" id="IPR047865">
    <property type="entry name" value="Ribosomal_uL10_bac_type"/>
</dbReference>
<proteinExistence type="inferred from homology"/>
<accession>A0AAE0CAK1</accession>
<dbReference type="InterPro" id="IPR043141">
    <property type="entry name" value="Ribosomal_uL10-like_sf"/>
</dbReference>
<comment type="similarity">
    <text evidence="1">Belongs to the universal ribosomal protein uL10 family.</text>
</comment>
<evidence type="ECO:0000256" key="2">
    <source>
        <dbReference type="ARBA" id="ARBA00022980"/>
    </source>
</evidence>
<dbReference type="Pfam" id="PF00466">
    <property type="entry name" value="Ribosomal_L10"/>
    <property type="match status" value="1"/>
</dbReference>
<organism evidence="4 5">
    <name type="scientific">Cymbomonas tetramitiformis</name>
    <dbReference type="NCBI Taxonomy" id="36881"/>
    <lineage>
        <taxon>Eukaryota</taxon>
        <taxon>Viridiplantae</taxon>
        <taxon>Chlorophyta</taxon>
        <taxon>Pyramimonadophyceae</taxon>
        <taxon>Pyramimonadales</taxon>
        <taxon>Pyramimonadaceae</taxon>
        <taxon>Cymbomonas</taxon>
    </lineage>
</organism>
<reference evidence="4 5" key="1">
    <citation type="journal article" date="2015" name="Genome Biol. Evol.">
        <title>Comparative Genomics of a Bacterivorous Green Alga Reveals Evolutionary Causalities and Consequences of Phago-Mixotrophic Mode of Nutrition.</title>
        <authorList>
            <person name="Burns J.A."/>
            <person name="Paasch A."/>
            <person name="Narechania A."/>
            <person name="Kim E."/>
        </authorList>
    </citation>
    <scope>NUCLEOTIDE SEQUENCE [LARGE SCALE GENOMIC DNA]</scope>
    <source>
        <strain evidence="4 5">PLY_AMNH</strain>
    </source>
</reference>
<dbReference type="InterPro" id="IPR022973">
    <property type="entry name" value="Ribosomal_uL10_bac"/>
</dbReference>
<dbReference type="Gene3D" id="3.30.70.1730">
    <property type="match status" value="1"/>
</dbReference>
<dbReference type="NCBIfam" id="NF000955">
    <property type="entry name" value="PRK00099.1-1"/>
    <property type="match status" value="1"/>
</dbReference>
<dbReference type="GO" id="GO:1990904">
    <property type="term" value="C:ribonucleoprotein complex"/>
    <property type="evidence" value="ECO:0007669"/>
    <property type="project" value="UniProtKB-KW"/>
</dbReference>
<dbReference type="HAMAP" id="MF_00362">
    <property type="entry name" value="Ribosomal_uL10"/>
    <property type="match status" value="1"/>
</dbReference>
<dbReference type="SUPFAM" id="SSF160369">
    <property type="entry name" value="Ribosomal protein L10-like"/>
    <property type="match status" value="1"/>
</dbReference>
<dbReference type="CDD" id="cd05797">
    <property type="entry name" value="Ribosomal_L10"/>
    <property type="match status" value="1"/>
</dbReference>
<sequence>MSMTMQHACIDAPCRTAFSSCSSSTGHKNVQGISARGSSAMRGQQLTFSAPRSRSTAAGALKIEAARTTENKREMVAGLKEKFESSLLVTAINFEGLSVGQVKQLRRSLPEDVKLVMAKNTLAIKACEGTPHSEIGACLKGPNALLFVEENISEGLKAVSTLKKELQEEIPEGCLTYTGGSMEGKAFTDVEIKQLEKLPSKQELLAKIAGAIKAVPRKVAYGVKAVPNKVGYAAKALQDKLEEEQ</sequence>
<dbReference type="PANTHER" id="PTHR11560">
    <property type="entry name" value="39S RIBOSOMAL PROTEIN L10, MITOCHONDRIAL"/>
    <property type="match status" value="1"/>
</dbReference>
<gene>
    <name evidence="4" type="ORF">CYMTET_40293</name>
</gene>
<name>A0AAE0CAK1_9CHLO</name>
<evidence type="ECO:0000313" key="4">
    <source>
        <dbReference type="EMBL" id="KAK3250332.1"/>
    </source>
</evidence>
<comment type="caution">
    <text evidence="4">The sequence shown here is derived from an EMBL/GenBank/DDBJ whole genome shotgun (WGS) entry which is preliminary data.</text>
</comment>
<evidence type="ECO:0000256" key="3">
    <source>
        <dbReference type="ARBA" id="ARBA00023274"/>
    </source>
</evidence>
<protein>
    <submittedName>
        <fullName evidence="4">Plastid ribosomal protein L10, imported to chloroplast, large ribosomal subunit</fullName>
    </submittedName>
</protein>
<dbReference type="Gene3D" id="6.10.250.290">
    <property type="match status" value="1"/>
</dbReference>
<dbReference type="EMBL" id="LGRX02026777">
    <property type="protein sequence ID" value="KAK3250332.1"/>
    <property type="molecule type" value="Genomic_DNA"/>
</dbReference>
<dbReference type="GO" id="GO:0005840">
    <property type="term" value="C:ribosome"/>
    <property type="evidence" value="ECO:0007669"/>
    <property type="project" value="UniProtKB-KW"/>
</dbReference>
<dbReference type="Proteomes" id="UP001190700">
    <property type="component" value="Unassembled WGS sequence"/>
</dbReference>
<keyword evidence="5" id="KW-1185">Reference proteome</keyword>
<evidence type="ECO:0000256" key="1">
    <source>
        <dbReference type="ARBA" id="ARBA00008889"/>
    </source>
</evidence>